<sequence>MALLKRKNSLLAQKIATLQLHLAPLVPLPEGPPHPAFPKTIMAFHLMTEDELDSMAHYYHQSTPSQWTNKYPARMNWDKEFLARPDLKDHSTQTTTTEEAHNHNRRLSEAEASFLADLMKTVEDLQKNPATLESPPETIATGSKNPYVALSDAHRIRIKRRKVGKFIGLVGMETPVEDIAGRVQASIDRAIERSAQETQRNEEYIMGRKKMV</sequence>
<proteinExistence type="predicted"/>
<dbReference type="AlphaFoldDB" id="A0AAQ3M129"/>
<organism evidence="1 2">
    <name type="scientific">Acrodontium crateriforme</name>
    <dbReference type="NCBI Taxonomy" id="150365"/>
    <lineage>
        <taxon>Eukaryota</taxon>
        <taxon>Fungi</taxon>
        <taxon>Dikarya</taxon>
        <taxon>Ascomycota</taxon>
        <taxon>Pezizomycotina</taxon>
        <taxon>Dothideomycetes</taxon>
        <taxon>Dothideomycetidae</taxon>
        <taxon>Mycosphaerellales</taxon>
        <taxon>Teratosphaeriaceae</taxon>
        <taxon>Acrodontium</taxon>
    </lineage>
</organism>
<dbReference type="Proteomes" id="UP001303373">
    <property type="component" value="Chromosome 2"/>
</dbReference>
<evidence type="ECO:0000313" key="2">
    <source>
        <dbReference type="Proteomes" id="UP001303373"/>
    </source>
</evidence>
<evidence type="ECO:0000313" key="1">
    <source>
        <dbReference type="EMBL" id="WPG98941.1"/>
    </source>
</evidence>
<reference evidence="1 2" key="1">
    <citation type="submission" date="2023-11" db="EMBL/GenBank/DDBJ databases">
        <title>An acidophilic fungus is an integral part of prey digestion in a carnivorous sundew plant.</title>
        <authorList>
            <person name="Tsai I.J."/>
        </authorList>
    </citation>
    <scope>NUCLEOTIDE SEQUENCE [LARGE SCALE GENOMIC DNA]</scope>
    <source>
        <strain evidence="1">169a</strain>
    </source>
</reference>
<keyword evidence="2" id="KW-1185">Reference proteome</keyword>
<dbReference type="EMBL" id="CP138581">
    <property type="protein sequence ID" value="WPG98941.1"/>
    <property type="molecule type" value="Genomic_DNA"/>
</dbReference>
<accession>A0AAQ3M129</accession>
<protein>
    <submittedName>
        <fullName evidence="1">Uncharacterized protein</fullName>
    </submittedName>
</protein>
<name>A0AAQ3M129_9PEZI</name>
<gene>
    <name evidence="1" type="ORF">R9X50_00174300</name>
</gene>